<gene>
    <name evidence="1" type="ORF">OVA965_LOCUS45773</name>
    <name evidence="2" type="ORF">TMI583_LOCUS49591</name>
</gene>
<evidence type="ECO:0000313" key="1">
    <source>
        <dbReference type="EMBL" id="CAF1672442.1"/>
    </source>
</evidence>
<dbReference type="Proteomes" id="UP000682733">
    <property type="component" value="Unassembled WGS sequence"/>
</dbReference>
<dbReference type="EMBL" id="CAJOBA010109469">
    <property type="protein sequence ID" value="CAF4548897.1"/>
    <property type="molecule type" value="Genomic_DNA"/>
</dbReference>
<accession>A0A8S2YC34</accession>
<feature type="non-terminal residue" evidence="2">
    <location>
        <position position="57"/>
    </location>
</feature>
<dbReference type="Proteomes" id="UP000677228">
    <property type="component" value="Unassembled WGS sequence"/>
</dbReference>
<organism evidence="2 3">
    <name type="scientific">Didymodactylos carnosus</name>
    <dbReference type="NCBI Taxonomy" id="1234261"/>
    <lineage>
        <taxon>Eukaryota</taxon>
        <taxon>Metazoa</taxon>
        <taxon>Spiralia</taxon>
        <taxon>Gnathifera</taxon>
        <taxon>Rotifera</taxon>
        <taxon>Eurotatoria</taxon>
        <taxon>Bdelloidea</taxon>
        <taxon>Philodinida</taxon>
        <taxon>Philodinidae</taxon>
        <taxon>Didymodactylos</taxon>
    </lineage>
</organism>
<evidence type="ECO:0000313" key="2">
    <source>
        <dbReference type="EMBL" id="CAF4548897.1"/>
    </source>
</evidence>
<reference evidence="2" key="1">
    <citation type="submission" date="2021-02" db="EMBL/GenBank/DDBJ databases">
        <authorList>
            <person name="Nowell W R."/>
        </authorList>
    </citation>
    <scope>NUCLEOTIDE SEQUENCE</scope>
</reference>
<comment type="caution">
    <text evidence="2">The sequence shown here is derived from an EMBL/GenBank/DDBJ whole genome shotgun (WGS) entry which is preliminary data.</text>
</comment>
<name>A0A8S2YC34_9BILA</name>
<sequence>MFGQSPRSDSEFWKLVSQNEILDEEDLPSLVVSLDDDIKNSVDVVDSDVSVIVEKLA</sequence>
<evidence type="ECO:0000313" key="3">
    <source>
        <dbReference type="Proteomes" id="UP000682733"/>
    </source>
</evidence>
<dbReference type="EMBL" id="CAJNOK010075208">
    <property type="protein sequence ID" value="CAF1672442.1"/>
    <property type="molecule type" value="Genomic_DNA"/>
</dbReference>
<protein>
    <submittedName>
        <fullName evidence="2">Uncharacterized protein</fullName>
    </submittedName>
</protein>
<proteinExistence type="predicted"/>
<dbReference type="AlphaFoldDB" id="A0A8S2YC34"/>